<comment type="caution">
    <text evidence="1">The sequence shown here is derived from an EMBL/GenBank/DDBJ whole genome shotgun (WGS) entry which is preliminary data.</text>
</comment>
<dbReference type="Proteomes" id="UP000828048">
    <property type="component" value="Chromosome 2"/>
</dbReference>
<evidence type="ECO:0000313" key="1">
    <source>
        <dbReference type="EMBL" id="KAH7836110.1"/>
    </source>
</evidence>
<sequence>MRSTLTSEGFRTWKRANEAFLMHVGGPNSPHFNAVKSCDDLMNVGRHIDKAINTLSSEEIQKNWLRLTATIESIRWLTLQSCALKAHDESVTSKNRGNFIELIKFVGKFNDGVANVVLEKAPPTAKYTSPTTQKEILHILANRVRNKIREEVGDAKFWLVGDGQYYFRSMMTCFGIDPGRESTTAAWLISSEELGSMMKKLSLSMKWNMNQML</sequence>
<organism evidence="1 2">
    <name type="scientific">Vaccinium darrowii</name>
    <dbReference type="NCBI Taxonomy" id="229202"/>
    <lineage>
        <taxon>Eukaryota</taxon>
        <taxon>Viridiplantae</taxon>
        <taxon>Streptophyta</taxon>
        <taxon>Embryophyta</taxon>
        <taxon>Tracheophyta</taxon>
        <taxon>Spermatophyta</taxon>
        <taxon>Magnoliopsida</taxon>
        <taxon>eudicotyledons</taxon>
        <taxon>Gunneridae</taxon>
        <taxon>Pentapetalae</taxon>
        <taxon>asterids</taxon>
        <taxon>Ericales</taxon>
        <taxon>Ericaceae</taxon>
        <taxon>Vaccinioideae</taxon>
        <taxon>Vaccinieae</taxon>
        <taxon>Vaccinium</taxon>
    </lineage>
</organism>
<dbReference type="EMBL" id="CM037152">
    <property type="protein sequence ID" value="KAH7836110.1"/>
    <property type="molecule type" value="Genomic_DNA"/>
</dbReference>
<proteinExistence type="predicted"/>
<reference evidence="1 2" key="1">
    <citation type="journal article" date="2021" name="Hortic Res">
        <title>High-quality reference genome and annotation aids understanding of berry development for evergreen blueberry (Vaccinium darrowii).</title>
        <authorList>
            <person name="Yu J."/>
            <person name="Hulse-Kemp A.M."/>
            <person name="Babiker E."/>
            <person name="Staton M."/>
        </authorList>
    </citation>
    <scope>NUCLEOTIDE SEQUENCE [LARGE SCALE GENOMIC DNA]</scope>
    <source>
        <strain evidence="2">cv. NJ 8807/NJ 8810</strain>
        <tissue evidence="1">Young leaf</tissue>
    </source>
</reference>
<protein>
    <submittedName>
        <fullName evidence="1">Uncharacterized protein</fullName>
    </submittedName>
</protein>
<keyword evidence="2" id="KW-1185">Reference proteome</keyword>
<accession>A0ACB7X689</accession>
<name>A0ACB7X689_9ERIC</name>
<gene>
    <name evidence="1" type="ORF">Vadar_032811</name>
</gene>
<evidence type="ECO:0000313" key="2">
    <source>
        <dbReference type="Proteomes" id="UP000828048"/>
    </source>
</evidence>